<reference evidence="1 2" key="1">
    <citation type="submission" date="2019-03" db="EMBL/GenBank/DDBJ databases">
        <title>Genomic Encyclopedia of Archaeal and Bacterial Type Strains, Phase II (KMG-II): from individual species to whole genera.</title>
        <authorList>
            <person name="Goeker M."/>
        </authorList>
    </citation>
    <scope>NUCLEOTIDE SEQUENCE [LARGE SCALE GENOMIC DNA]</scope>
    <source>
        <strain evidence="1 2">DSM 15388</strain>
    </source>
</reference>
<sequence length="152" mass="17497">MTAPDRDSIQTWIEELGYDSYICPNCEGVHLSVWEEKKAVLEARCFVESDRCAMLVEIGIRSSAVLPLQGAIHFMNFDFSLIKVMLSMTDFDVPRLLLTHALPSEHLTEELFKDWLPKLLAEMDTIYAQLEDMDVLFVSEIEQAENMDEQLH</sequence>
<dbReference type="RefSeq" id="WP_132701023.1">
    <property type="nucleotide sequence ID" value="NZ_SLZR01000005.1"/>
</dbReference>
<dbReference type="AlphaFoldDB" id="A0A4R3IB13"/>
<dbReference type="EMBL" id="SLZR01000005">
    <property type="protein sequence ID" value="TCS41627.1"/>
    <property type="molecule type" value="Genomic_DNA"/>
</dbReference>
<dbReference type="OrthoDB" id="6398515at2"/>
<proteinExistence type="predicted"/>
<evidence type="ECO:0000313" key="1">
    <source>
        <dbReference type="EMBL" id="TCS41627.1"/>
    </source>
</evidence>
<accession>A0A4R3IB13</accession>
<dbReference type="Proteomes" id="UP000295793">
    <property type="component" value="Unassembled WGS sequence"/>
</dbReference>
<protein>
    <recommendedName>
        <fullName evidence="3">Sensory transduction regulator</fullName>
    </recommendedName>
</protein>
<keyword evidence="2" id="KW-1185">Reference proteome</keyword>
<organism evidence="1 2">
    <name type="scientific">Reinekea marinisedimentorum</name>
    <dbReference type="NCBI Taxonomy" id="230495"/>
    <lineage>
        <taxon>Bacteria</taxon>
        <taxon>Pseudomonadati</taxon>
        <taxon>Pseudomonadota</taxon>
        <taxon>Gammaproteobacteria</taxon>
        <taxon>Oceanospirillales</taxon>
        <taxon>Saccharospirillaceae</taxon>
        <taxon>Reinekea</taxon>
    </lineage>
</organism>
<gene>
    <name evidence="1" type="ORF">BCF53_10554</name>
</gene>
<evidence type="ECO:0000313" key="2">
    <source>
        <dbReference type="Proteomes" id="UP000295793"/>
    </source>
</evidence>
<evidence type="ECO:0008006" key="3">
    <source>
        <dbReference type="Google" id="ProtNLM"/>
    </source>
</evidence>
<name>A0A4R3IB13_9GAMM</name>
<comment type="caution">
    <text evidence="1">The sequence shown here is derived from an EMBL/GenBank/DDBJ whole genome shotgun (WGS) entry which is preliminary data.</text>
</comment>